<evidence type="ECO:0000313" key="2">
    <source>
        <dbReference type="EMBL" id="CCH75677.1"/>
    </source>
</evidence>
<name>W6K2A8_9MICO</name>
<accession>W6K2A8</accession>
<dbReference type="STRING" id="1193182.BN11_890007"/>
<reference evidence="2 3" key="1">
    <citation type="journal article" date="2013" name="ISME J.">
        <title>A metabolic model for members of the genus Tetrasphaera involved in enhanced biological phosphorus removal.</title>
        <authorList>
            <person name="Kristiansen R."/>
            <person name="Nguyen H.T.T."/>
            <person name="Saunders A.M."/>
            <person name="Nielsen J.L."/>
            <person name="Wimmer R."/>
            <person name="Le V.Q."/>
            <person name="McIlroy S.J."/>
            <person name="Petrovski S."/>
            <person name="Seviour R.J."/>
            <person name="Calteau A."/>
            <person name="Nielsen K.L."/>
            <person name="Nielsen P.H."/>
        </authorList>
    </citation>
    <scope>NUCLEOTIDE SEQUENCE [LARGE SCALE GENOMIC DNA]</scope>
    <source>
        <strain evidence="2 3">Ben110</strain>
    </source>
</reference>
<dbReference type="PANTHER" id="PTHR36832:SF2">
    <property type="entry name" value="INTEGRAL MEMBRANE PROTEIN"/>
    <property type="match status" value="1"/>
</dbReference>
<keyword evidence="1" id="KW-1133">Transmembrane helix</keyword>
<evidence type="ECO:0000313" key="3">
    <source>
        <dbReference type="Proteomes" id="UP000035763"/>
    </source>
</evidence>
<feature type="transmembrane region" description="Helical" evidence="1">
    <location>
        <begin position="66"/>
        <end position="85"/>
    </location>
</feature>
<gene>
    <name evidence="2" type="ORF">BN11_890007</name>
</gene>
<evidence type="ECO:0000256" key="1">
    <source>
        <dbReference type="SAM" id="Phobius"/>
    </source>
</evidence>
<dbReference type="InterPro" id="IPR010390">
    <property type="entry name" value="ABC-2_transporter-like"/>
</dbReference>
<feature type="transmembrane region" description="Helical" evidence="1">
    <location>
        <begin position="234"/>
        <end position="256"/>
    </location>
</feature>
<organism evidence="2 3">
    <name type="scientific">Nostocoides australiense Ben110</name>
    <dbReference type="NCBI Taxonomy" id="1193182"/>
    <lineage>
        <taxon>Bacteria</taxon>
        <taxon>Bacillati</taxon>
        <taxon>Actinomycetota</taxon>
        <taxon>Actinomycetes</taxon>
        <taxon>Micrococcales</taxon>
        <taxon>Intrasporangiaceae</taxon>
        <taxon>Nostocoides</taxon>
    </lineage>
</organism>
<feature type="transmembrane region" description="Helical" evidence="1">
    <location>
        <begin position="179"/>
        <end position="198"/>
    </location>
</feature>
<feature type="transmembrane region" description="Helical" evidence="1">
    <location>
        <begin position="106"/>
        <end position="135"/>
    </location>
</feature>
<sequence>MTRVLRTTALLVRSGFRQQTTYRLALLAGISTNSVFGIIRAAIALATVASAGAAVGGYDARTAAAFVWWGQALLGTINLWGFSLVADRVRSGDIAVDFLRPVNPMLVYLAGDVGRAGVGLVARAIPTLAIGALLFDLAWPPGMPSAALGLLSILLAVVVAFLGAFSLNLSALWFTEIRGLRLAWMVVGGVLCGLYLPLPWFPGWVQSVASCTPFPSMLQHPLDILSGRIAGADAVSAVVSQLFWVLVLTVVGQWVLARGRRRVEVQGG</sequence>
<keyword evidence="3" id="KW-1185">Reference proteome</keyword>
<proteinExistence type="predicted"/>
<dbReference type="EMBL" id="CAJA01000517">
    <property type="protein sequence ID" value="CCH75677.1"/>
    <property type="molecule type" value="Genomic_DNA"/>
</dbReference>
<keyword evidence="1" id="KW-0472">Membrane</keyword>
<evidence type="ECO:0008006" key="4">
    <source>
        <dbReference type="Google" id="ProtNLM"/>
    </source>
</evidence>
<dbReference type="Pfam" id="PF06182">
    <property type="entry name" value="ABC2_membrane_6"/>
    <property type="match status" value="1"/>
</dbReference>
<comment type="caution">
    <text evidence="2">The sequence shown here is derived from an EMBL/GenBank/DDBJ whole genome shotgun (WGS) entry which is preliminary data.</text>
</comment>
<feature type="transmembrane region" description="Helical" evidence="1">
    <location>
        <begin position="21"/>
        <end position="46"/>
    </location>
</feature>
<dbReference type="RefSeq" id="WP_235435403.1">
    <property type="nucleotide sequence ID" value="NZ_HG764815.1"/>
</dbReference>
<feature type="transmembrane region" description="Helical" evidence="1">
    <location>
        <begin position="147"/>
        <end position="167"/>
    </location>
</feature>
<keyword evidence="1" id="KW-0812">Transmembrane</keyword>
<dbReference type="AlphaFoldDB" id="W6K2A8"/>
<dbReference type="PANTHER" id="PTHR36832">
    <property type="entry name" value="SLR1174 PROTEIN-RELATED"/>
    <property type="match status" value="1"/>
</dbReference>
<dbReference type="Proteomes" id="UP000035763">
    <property type="component" value="Unassembled WGS sequence"/>
</dbReference>
<protein>
    <recommendedName>
        <fullName evidence="4">ABC transporter permease</fullName>
    </recommendedName>
</protein>